<keyword evidence="1" id="KW-0472">Membrane</keyword>
<keyword evidence="1" id="KW-0812">Transmembrane</keyword>
<dbReference type="AlphaFoldDB" id="A0A0R1EVE9"/>
<evidence type="ECO:0000256" key="1">
    <source>
        <dbReference type="SAM" id="Phobius"/>
    </source>
</evidence>
<dbReference type="EMBL" id="AZCT01000017">
    <property type="protein sequence ID" value="KRK11585.1"/>
    <property type="molecule type" value="Genomic_DNA"/>
</dbReference>
<dbReference type="PATRIC" id="fig|1423816.3.peg.1204"/>
<protein>
    <submittedName>
        <fullName evidence="2">Uncharacterized protein</fullName>
    </submittedName>
</protein>
<comment type="caution">
    <text evidence="2">The sequence shown here is derived from an EMBL/GenBank/DDBJ whole genome shotgun (WGS) entry which is preliminary data.</text>
</comment>
<accession>A0A0R1EVE9</accession>
<gene>
    <name evidence="2" type="ORF">FD51_GL001160</name>
</gene>
<reference evidence="2 3" key="1">
    <citation type="journal article" date="2015" name="Genome Announc.">
        <title>Expanding the biotechnology potential of lactobacilli through comparative genomics of 213 strains and associated genera.</title>
        <authorList>
            <person name="Sun Z."/>
            <person name="Harris H.M."/>
            <person name="McCann A."/>
            <person name="Guo C."/>
            <person name="Argimon S."/>
            <person name="Zhang W."/>
            <person name="Yang X."/>
            <person name="Jeffery I.B."/>
            <person name="Cooney J.C."/>
            <person name="Kagawa T.F."/>
            <person name="Liu W."/>
            <person name="Song Y."/>
            <person name="Salvetti E."/>
            <person name="Wrobel A."/>
            <person name="Rasinkangas P."/>
            <person name="Parkhill J."/>
            <person name="Rea M.C."/>
            <person name="O'Sullivan O."/>
            <person name="Ritari J."/>
            <person name="Douillard F.P."/>
            <person name="Paul Ross R."/>
            <person name="Yang R."/>
            <person name="Briner A.E."/>
            <person name="Felis G.E."/>
            <person name="de Vos W.M."/>
            <person name="Barrangou R."/>
            <person name="Klaenhammer T.R."/>
            <person name="Caufield P.W."/>
            <person name="Cui Y."/>
            <person name="Zhang H."/>
            <person name="O'Toole P.W."/>
        </authorList>
    </citation>
    <scope>NUCLEOTIDE SEQUENCE [LARGE SCALE GENOMIC DNA]</scope>
    <source>
        <strain evidence="2 3">DSM 20178</strain>
    </source>
</reference>
<keyword evidence="1" id="KW-1133">Transmembrane helix</keyword>
<evidence type="ECO:0000313" key="3">
    <source>
        <dbReference type="Proteomes" id="UP000051984"/>
    </source>
</evidence>
<feature type="transmembrane region" description="Helical" evidence="1">
    <location>
        <begin position="33"/>
        <end position="57"/>
    </location>
</feature>
<evidence type="ECO:0000313" key="2">
    <source>
        <dbReference type="EMBL" id="KRK11585.1"/>
    </source>
</evidence>
<name>A0A0R1EVE9_LACZE</name>
<proteinExistence type="predicted"/>
<dbReference type="Proteomes" id="UP000051984">
    <property type="component" value="Unassembled WGS sequence"/>
</dbReference>
<organism evidence="2 3">
    <name type="scientific">Lacticaseibacillus zeae DSM 20178 = KCTC 3804</name>
    <dbReference type="NCBI Taxonomy" id="1423816"/>
    <lineage>
        <taxon>Bacteria</taxon>
        <taxon>Bacillati</taxon>
        <taxon>Bacillota</taxon>
        <taxon>Bacilli</taxon>
        <taxon>Lactobacillales</taxon>
        <taxon>Lactobacillaceae</taxon>
        <taxon>Lacticaseibacillus</taxon>
    </lineage>
</organism>
<sequence length="63" mass="6832">MSIKMRKLWIAAFATFFIASVLGVLYGQVGGGLLLVTALAFGVGNDIILIVILYKLISRIFKS</sequence>